<dbReference type="PROSITE" id="PS50928">
    <property type="entry name" value="ABC_TM1"/>
    <property type="match status" value="1"/>
</dbReference>
<keyword evidence="2 7" id="KW-0813">Transport</keyword>
<name>A0A8J3E3J2_9PROT</name>
<dbReference type="Gene3D" id="1.10.3720.10">
    <property type="entry name" value="MetI-like"/>
    <property type="match status" value="1"/>
</dbReference>
<feature type="domain" description="ABC transmembrane type-1" evidence="8">
    <location>
        <begin position="59"/>
        <end position="260"/>
    </location>
</feature>
<reference evidence="9" key="2">
    <citation type="submission" date="2020-09" db="EMBL/GenBank/DDBJ databases">
        <authorList>
            <person name="Sun Q."/>
            <person name="Zhou Y."/>
        </authorList>
    </citation>
    <scope>NUCLEOTIDE SEQUENCE</scope>
    <source>
        <strain evidence="9">CGMCC 1.15725</strain>
    </source>
</reference>
<accession>A0A8J3E3J2</accession>
<organism evidence="9 10">
    <name type="scientific">Aliidongia dinghuensis</name>
    <dbReference type="NCBI Taxonomy" id="1867774"/>
    <lineage>
        <taxon>Bacteria</taxon>
        <taxon>Pseudomonadati</taxon>
        <taxon>Pseudomonadota</taxon>
        <taxon>Alphaproteobacteria</taxon>
        <taxon>Rhodospirillales</taxon>
        <taxon>Dongiaceae</taxon>
        <taxon>Aliidongia</taxon>
    </lineage>
</organism>
<comment type="caution">
    <text evidence="9">The sequence shown here is derived from an EMBL/GenBank/DDBJ whole genome shotgun (WGS) entry which is preliminary data.</text>
</comment>
<dbReference type="PANTHER" id="PTHR30183">
    <property type="entry name" value="MOLYBDENUM TRANSPORT SYSTEM PERMEASE PROTEIN MODB"/>
    <property type="match status" value="1"/>
</dbReference>
<evidence type="ECO:0000256" key="4">
    <source>
        <dbReference type="ARBA" id="ARBA00022692"/>
    </source>
</evidence>
<evidence type="ECO:0000313" key="10">
    <source>
        <dbReference type="Proteomes" id="UP000646365"/>
    </source>
</evidence>
<dbReference type="RefSeq" id="WP_189046366.1">
    <property type="nucleotide sequence ID" value="NZ_BMJQ01000006.1"/>
</dbReference>
<comment type="similarity">
    <text evidence="7">Belongs to the binding-protein-dependent transport system permease family.</text>
</comment>
<dbReference type="Pfam" id="PF00528">
    <property type="entry name" value="BPD_transp_1"/>
    <property type="match status" value="1"/>
</dbReference>
<keyword evidence="6 7" id="KW-0472">Membrane</keyword>
<comment type="subcellular location">
    <subcellularLocation>
        <location evidence="1 7">Cell membrane</location>
        <topology evidence="1 7">Multi-pass membrane protein</topology>
    </subcellularLocation>
</comment>
<feature type="transmembrane region" description="Helical" evidence="7">
    <location>
        <begin position="59"/>
        <end position="82"/>
    </location>
</feature>
<sequence length="274" mass="28156">MGAPRGRVIAGLMILPAALLFLAFFVLPLVRLVVAGGAGPDGWAGYGTALADTRHLASLMETLVLSIATTLATLVLGGIPGLFLARNRFPGRTFLVSVLTLPLAFPGVVVGFMVILLAGRQGLIGQVSQLLGGERIVFAYSMAGLFLGYIYFSIPRVVLTVMASAEKLDPQLEEAARSLGASPWRVFQDVILPGLKPALISAGAITFATSMGAFGTAFTLATRIDVLPMVIYTEFTLGVNLAAAAGLSLLLGAVTWAALALARSAAGAGVAAAG</sequence>
<dbReference type="AlphaFoldDB" id="A0A8J3E3J2"/>
<feature type="transmembrane region" description="Helical" evidence="7">
    <location>
        <begin position="138"/>
        <end position="159"/>
    </location>
</feature>
<dbReference type="InterPro" id="IPR000515">
    <property type="entry name" value="MetI-like"/>
</dbReference>
<gene>
    <name evidence="9" type="ORF">GCM10011611_26210</name>
</gene>
<keyword evidence="10" id="KW-1185">Reference proteome</keyword>
<dbReference type="SUPFAM" id="SSF161098">
    <property type="entry name" value="MetI-like"/>
    <property type="match status" value="1"/>
</dbReference>
<feature type="transmembrane region" description="Helical" evidence="7">
    <location>
        <begin position="94"/>
        <end position="118"/>
    </location>
</feature>
<keyword evidence="5 7" id="KW-1133">Transmembrane helix</keyword>
<protein>
    <submittedName>
        <fullName evidence="9">ABC transporter permease</fullName>
    </submittedName>
</protein>
<feature type="transmembrane region" description="Helical" evidence="7">
    <location>
        <begin position="241"/>
        <end position="262"/>
    </location>
</feature>
<evidence type="ECO:0000256" key="3">
    <source>
        <dbReference type="ARBA" id="ARBA00022475"/>
    </source>
</evidence>
<keyword evidence="3" id="KW-1003">Cell membrane</keyword>
<dbReference type="PANTHER" id="PTHR30183:SF3">
    <property type="entry name" value="MOLYBDENUM TRANSPORT SYSTEM PERMEASE PROTEIN MODB"/>
    <property type="match status" value="1"/>
</dbReference>
<keyword evidence="4 7" id="KW-0812">Transmembrane</keyword>
<dbReference type="InterPro" id="IPR035906">
    <property type="entry name" value="MetI-like_sf"/>
</dbReference>
<feature type="transmembrane region" description="Helical" evidence="7">
    <location>
        <begin position="198"/>
        <end position="221"/>
    </location>
</feature>
<evidence type="ECO:0000256" key="1">
    <source>
        <dbReference type="ARBA" id="ARBA00004651"/>
    </source>
</evidence>
<dbReference type="GO" id="GO:0055085">
    <property type="term" value="P:transmembrane transport"/>
    <property type="evidence" value="ECO:0007669"/>
    <property type="project" value="InterPro"/>
</dbReference>
<proteinExistence type="inferred from homology"/>
<dbReference type="Proteomes" id="UP000646365">
    <property type="component" value="Unassembled WGS sequence"/>
</dbReference>
<evidence type="ECO:0000256" key="6">
    <source>
        <dbReference type="ARBA" id="ARBA00023136"/>
    </source>
</evidence>
<evidence type="ECO:0000256" key="7">
    <source>
        <dbReference type="RuleBase" id="RU363032"/>
    </source>
</evidence>
<evidence type="ECO:0000259" key="8">
    <source>
        <dbReference type="PROSITE" id="PS50928"/>
    </source>
</evidence>
<dbReference type="GO" id="GO:0005886">
    <property type="term" value="C:plasma membrane"/>
    <property type="evidence" value="ECO:0007669"/>
    <property type="project" value="UniProtKB-SubCell"/>
</dbReference>
<evidence type="ECO:0000256" key="5">
    <source>
        <dbReference type="ARBA" id="ARBA00022989"/>
    </source>
</evidence>
<dbReference type="CDD" id="cd06261">
    <property type="entry name" value="TM_PBP2"/>
    <property type="match status" value="1"/>
</dbReference>
<dbReference type="EMBL" id="BMJQ01000006">
    <property type="protein sequence ID" value="GGF19088.1"/>
    <property type="molecule type" value="Genomic_DNA"/>
</dbReference>
<evidence type="ECO:0000313" key="9">
    <source>
        <dbReference type="EMBL" id="GGF19088.1"/>
    </source>
</evidence>
<reference evidence="9" key="1">
    <citation type="journal article" date="2014" name="Int. J. Syst. Evol. Microbiol.">
        <title>Complete genome sequence of Corynebacterium casei LMG S-19264T (=DSM 44701T), isolated from a smear-ripened cheese.</title>
        <authorList>
            <consortium name="US DOE Joint Genome Institute (JGI-PGF)"/>
            <person name="Walter F."/>
            <person name="Albersmeier A."/>
            <person name="Kalinowski J."/>
            <person name="Ruckert C."/>
        </authorList>
    </citation>
    <scope>NUCLEOTIDE SEQUENCE</scope>
    <source>
        <strain evidence="9">CGMCC 1.15725</strain>
    </source>
</reference>
<evidence type="ECO:0000256" key="2">
    <source>
        <dbReference type="ARBA" id="ARBA00022448"/>
    </source>
</evidence>